<protein>
    <submittedName>
        <fullName evidence="1">Uncharacterized protein</fullName>
    </submittedName>
</protein>
<evidence type="ECO:0000313" key="2">
    <source>
        <dbReference type="Proteomes" id="UP000478052"/>
    </source>
</evidence>
<dbReference type="OrthoDB" id="6606864at2759"/>
<dbReference type="EMBL" id="VUJU01011310">
    <property type="protein sequence ID" value="KAF0711303.1"/>
    <property type="molecule type" value="Genomic_DNA"/>
</dbReference>
<proteinExistence type="predicted"/>
<sequence length="84" mass="10153">EIKRIFVCKTELRDACLDQLRQSLTSTRNNLTRNYIDNYIRQWNKKNIVVVWNGHSDKTILKRLDLDNPISNIICYDKYFNKNF</sequence>
<keyword evidence="2" id="KW-1185">Reference proteome</keyword>
<gene>
    <name evidence="1" type="ORF">FWK35_00031959</name>
</gene>
<organism evidence="1 2">
    <name type="scientific">Aphis craccivora</name>
    <name type="common">Cowpea aphid</name>
    <dbReference type="NCBI Taxonomy" id="307492"/>
    <lineage>
        <taxon>Eukaryota</taxon>
        <taxon>Metazoa</taxon>
        <taxon>Ecdysozoa</taxon>
        <taxon>Arthropoda</taxon>
        <taxon>Hexapoda</taxon>
        <taxon>Insecta</taxon>
        <taxon>Pterygota</taxon>
        <taxon>Neoptera</taxon>
        <taxon>Paraneoptera</taxon>
        <taxon>Hemiptera</taxon>
        <taxon>Sternorrhyncha</taxon>
        <taxon>Aphidomorpha</taxon>
        <taxon>Aphidoidea</taxon>
        <taxon>Aphididae</taxon>
        <taxon>Aphidini</taxon>
        <taxon>Aphis</taxon>
        <taxon>Aphis</taxon>
    </lineage>
</organism>
<evidence type="ECO:0000313" key="1">
    <source>
        <dbReference type="EMBL" id="KAF0711303.1"/>
    </source>
</evidence>
<comment type="caution">
    <text evidence="1">The sequence shown here is derived from an EMBL/GenBank/DDBJ whole genome shotgun (WGS) entry which is preliminary data.</text>
</comment>
<reference evidence="1 2" key="1">
    <citation type="submission" date="2019-08" db="EMBL/GenBank/DDBJ databases">
        <title>Whole genome of Aphis craccivora.</title>
        <authorList>
            <person name="Voronova N.V."/>
            <person name="Shulinski R.S."/>
            <person name="Bandarenka Y.V."/>
            <person name="Zhorov D.G."/>
            <person name="Warner D."/>
        </authorList>
    </citation>
    <scope>NUCLEOTIDE SEQUENCE [LARGE SCALE GENOMIC DNA]</scope>
    <source>
        <strain evidence="1">180601</strain>
        <tissue evidence="1">Whole Body</tissue>
    </source>
</reference>
<accession>A0A6G0VWH7</accession>
<name>A0A6G0VWH7_APHCR</name>
<feature type="non-terminal residue" evidence="1">
    <location>
        <position position="1"/>
    </location>
</feature>
<dbReference type="AlphaFoldDB" id="A0A6G0VWH7"/>
<dbReference type="Proteomes" id="UP000478052">
    <property type="component" value="Unassembled WGS sequence"/>
</dbReference>